<comment type="caution">
    <text evidence="1">The sequence shown here is derived from an EMBL/GenBank/DDBJ whole genome shotgun (WGS) entry which is preliminary data.</text>
</comment>
<reference evidence="1" key="1">
    <citation type="submission" date="2019-08" db="EMBL/GenBank/DDBJ databases">
        <title>The genome of the North American firefly Photinus pyralis.</title>
        <authorList>
            <consortium name="Photinus pyralis genome working group"/>
            <person name="Fallon T.R."/>
            <person name="Sander Lower S.E."/>
            <person name="Weng J.-K."/>
        </authorList>
    </citation>
    <scope>NUCLEOTIDE SEQUENCE</scope>
    <source>
        <strain evidence="1">TRF0915ILg1</strain>
        <tissue evidence="1">Whole body</tissue>
    </source>
</reference>
<proteinExistence type="predicted"/>
<organism evidence="1 2">
    <name type="scientific">Ignelater luminosus</name>
    <name type="common">Cucubano</name>
    <name type="synonym">Pyrophorus luminosus</name>
    <dbReference type="NCBI Taxonomy" id="2038154"/>
    <lineage>
        <taxon>Eukaryota</taxon>
        <taxon>Metazoa</taxon>
        <taxon>Ecdysozoa</taxon>
        <taxon>Arthropoda</taxon>
        <taxon>Hexapoda</taxon>
        <taxon>Insecta</taxon>
        <taxon>Pterygota</taxon>
        <taxon>Neoptera</taxon>
        <taxon>Endopterygota</taxon>
        <taxon>Coleoptera</taxon>
        <taxon>Polyphaga</taxon>
        <taxon>Elateriformia</taxon>
        <taxon>Elateroidea</taxon>
        <taxon>Elateridae</taxon>
        <taxon>Agrypninae</taxon>
        <taxon>Pyrophorini</taxon>
        <taxon>Ignelater</taxon>
    </lineage>
</organism>
<dbReference type="OrthoDB" id="6661750at2759"/>
<evidence type="ECO:0000313" key="1">
    <source>
        <dbReference type="EMBL" id="KAF2883820.1"/>
    </source>
</evidence>
<protein>
    <submittedName>
        <fullName evidence="1">Uncharacterized protein</fullName>
    </submittedName>
</protein>
<dbReference type="Proteomes" id="UP000801492">
    <property type="component" value="Unassembled WGS sequence"/>
</dbReference>
<dbReference type="AlphaFoldDB" id="A0A8K0CAA9"/>
<keyword evidence="2" id="KW-1185">Reference proteome</keyword>
<sequence>MLCLRSFLLQVNLNFFQNEYDVKLDILECTWYNQSYYKHFNVGLVWYNRTQRAINGSFQLLVNQSNKVFMSVQLYKMMSNEYRFFPVTFQANTCAEYNRNSFSIRDMLSRSSNLNACHVQKVTHLFYLNLTLII</sequence>
<gene>
    <name evidence="1" type="ORF">ILUMI_22351</name>
</gene>
<name>A0A8K0CAA9_IGNLU</name>
<accession>A0A8K0CAA9</accession>
<evidence type="ECO:0000313" key="2">
    <source>
        <dbReference type="Proteomes" id="UP000801492"/>
    </source>
</evidence>
<dbReference type="EMBL" id="VTPC01090289">
    <property type="protein sequence ID" value="KAF2883820.1"/>
    <property type="molecule type" value="Genomic_DNA"/>
</dbReference>